<dbReference type="RefSeq" id="WP_152838666.1">
    <property type="nucleotide sequence ID" value="NZ_WHUG01000005.1"/>
</dbReference>
<reference evidence="4 5" key="1">
    <citation type="submission" date="2019-10" db="EMBL/GenBank/DDBJ databases">
        <title>Two novel species isolated from a subtropical stream in China.</title>
        <authorList>
            <person name="Lu H."/>
        </authorList>
    </citation>
    <scope>NUCLEOTIDE SEQUENCE [LARGE SCALE GENOMIC DNA]</scope>
    <source>
        <strain evidence="4 5">FT29W</strain>
    </source>
</reference>
<organism evidence="4 5">
    <name type="scientific">Rugamonas aquatica</name>
    <dbReference type="NCBI Taxonomy" id="2743357"/>
    <lineage>
        <taxon>Bacteria</taxon>
        <taxon>Pseudomonadati</taxon>
        <taxon>Pseudomonadota</taxon>
        <taxon>Betaproteobacteria</taxon>
        <taxon>Burkholderiales</taxon>
        <taxon>Oxalobacteraceae</taxon>
        <taxon>Telluria group</taxon>
        <taxon>Rugamonas</taxon>
    </lineage>
</organism>
<dbReference type="SUPFAM" id="SSF55729">
    <property type="entry name" value="Acyl-CoA N-acyltransferases (Nat)"/>
    <property type="match status" value="1"/>
</dbReference>
<dbReference type="PANTHER" id="PTHR43877">
    <property type="entry name" value="AMINOALKYLPHOSPHONATE N-ACETYLTRANSFERASE-RELATED-RELATED"/>
    <property type="match status" value="1"/>
</dbReference>
<accession>A0A6A7N3D4</accession>
<dbReference type="EMBL" id="WHUG01000005">
    <property type="protein sequence ID" value="MQA39338.1"/>
    <property type="molecule type" value="Genomic_DNA"/>
</dbReference>
<name>A0A6A7N3D4_9BURK</name>
<dbReference type="PROSITE" id="PS51186">
    <property type="entry name" value="GNAT"/>
    <property type="match status" value="1"/>
</dbReference>
<evidence type="ECO:0000256" key="2">
    <source>
        <dbReference type="ARBA" id="ARBA00023315"/>
    </source>
</evidence>
<dbReference type="AlphaFoldDB" id="A0A6A7N3D4"/>
<dbReference type="GO" id="GO:0016747">
    <property type="term" value="F:acyltransferase activity, transferring groups other than amino-acyl groups"/>
    <property type="evidence" value="ECO:0007669"/>
    <property type="project" value="InterPro"/>
</dbReference>
<protein>
    <submittedName>
        <fullName evidence="4">GNAT family N-acetyltransferase</fullName>
    </submittedName>
</protein>
<dbReference type="Gene3D" id="3.40.630.30">
    <property type="match status" value="1"/>
</dbReference>
<feature type="domain" description="N-acetyltransferase" evidence="3">
    <location>
        <begin position="5"/>
        <end position="176"/>
    </location>
</feature>
<evidence type="ECO:0000313" key="4">
    <source>
        <dbReference type="EMBL" id="MQA39338.1"/>
    </source>
</evidence>
<sequence>MSNEIGIRAAARGDEEALSAVGKASFLEAFAGILDGGDIIAHCERQHAAAVYRDWLADGDMRIWLAEATPGRAPIGYLVLAPAKLPVADPHEDDLEIKRIYLLHRFHGQRVGKRLMDAAVADARARGAGRVLLGVYAGNHDALAFYRRCGFAQIGQRTFRVGDTDYDDIILALPLQPAAA</sequence>
<evidence type="ECO:0000256" key="1">
    <source>
        <dbReference type="ARBA" id="ARBA00022679"/>
    </source>
</evidence>
<evidence type="ECO:0000313" key="5">
    <source>
        <dbReference type="Proteomes" id="UP000440498"/>
    </source>
</evidence>
<proteinExistence type="predicted"/>
<dbReference type="InterPro" id="IPR000182">
    <property type="entry name" value="GNAT_dom"/>
</dbReference>
<comment type="caution">
    <text evidence="4">The sequence shown here is derived from an EMBL/GenBank/DDBJ whole genome shotgun (WGS) entry which is preliminary data.</text>
</comment>
<evidence type="ECO:0000259" key="3">
    <source>
        <dbReference type="PROSITE" id="PS51186"/>
    </source>
</evidence>
<dbReference type="InterPro" id="IPR016181">
    <property type="entry name" value="Acyl_CoA_acyltransferase"/>
</dbReference>
<keyword evidence="5" id="KW-1185">Reference proteome</keyword>
<keyword evidence="2" id="KW-0012">Acyltransferase</keyword>
<gene>
    <name evidence="4" type="ORF">GEV02_14375</name>
</gene>
<dbReference type="InterPro" id="IPR050832">
    <property type="entry name" value="Bact_Acetyltransf"/>
</dbReference>
<dbReference type="Pfam" id="PF00583">
    <property type="entry name" value="Acetyltransf_1"/>
    <property type="match status" value="1"/>
</dbReference>
<dbReference type="Proteomes" id="UP000440498">
    <property type="component" value="Unassembled WGS sequence"/>
</dbReference>
<keyword evidence="1 4" id="KW-0808">Transferase</keyword>